<evidence type="ECO:0000256" key="7">
    <source>
        <dbReference type="ARBA" id="ARBA00023285"/>
    </source>
</evidence>
<reference evidence="13 14" key="1">
    <citation type="submission" date="2020-01" db="EMBL/GenBank/DDBJ databases">
        <title>Identification and distribution of gene clusters putatively required for synthesis of sphingolipid metabolism inhibitors in phylogenetically diverse species of the filamentous fungus Fusarium.</title>
        <authorList>
            <person name="Kim H.-S."/>
            <person name="Busman M."/>
            <person name="Brown D.W."/>
            <person name="Divon H."/>
            <person name="Uhlig S."/>
            <person name="Proctor R.H."/>
        </authorList>
    </citation>
    <scope>NUCLEOTIDE SEQUENCE [LARGE SCALE GENOMIC DNA]</scope>
    <source>
        <strain evidence="13 14">NRRL 13308</strain>
    </source>
</reference>
<keyword evidence="3" id="KW-0479">Metal-binding</keyword>
<dbReference type="OrthoDB" id="1193027at2759"/>
<evidence type="ECO:0000256" key="4">
    <source>
        <dbReference type="ARBA" id="ARBA00022729"/>
    </source>
</evidence>
<evidence type="ECO:0000256" key="10">
    <source>
        <dbReference type="SAM" id="Phobius"/>
    </source>
</evidence>
<evidence type="ECO:0000256" key="8">
    <source>
        <dbReference type="PROSITE-ProRule" id="PRU00261"/>
    </source>
</evidence>
<keyword evidence="2 8" id="KW-0147">Chitin-binding</keyword>
<keyword evidence="6" id="KW-0119">Carbohydrate metabolism</keyword>
<evidence type="ECO:0000256" key="2">
    <source>
        <dbReference type="ARBA" id="ARBA00022669"/>
    </source>
</evidence>
<dbReference type="Proteomes" id="UP000536711">
    <property type="component" value="Unassembled WGS sequence"/>
</dbReference>
<feature type="domain" description="Chitin-binding type-1" evidence="12">
    <location>
        <begin position="196"/>
        <end position="244"/>
    </location>
</feature>
<dbReference type="PANTHER" id="PTHR46471">
    <property type="entry name" value="CHITIN DEACETYLASE"/>
    <property type="match status" value="1"/>
</dbReference>
<dbReference type="SMART" id="SM00270">
    <property type="entry name" value="ChtBD1"/>
    <property type="match status" value="3"/>
</dbReference>
<feature type="region of interest" description="Disordered" evidence="9">
    <location>
        <begin position="250"/>
        <end position="275"/>
    </location>
</feature>
<dbReference type="Pfam" id="PF00187">
    <property type="entry name" value="Chitin_bind_1"/>
    <property type="match status" value="2"/>
</dbReference>
<keyword evidence="14" id="KW-1185">Reference proteome</keyword>
<dbReference type="InterPro" id="IPR001002">
    <property type="entry name" value="Chitin-bd_1"/>
</dbReference>
<feature type="chain" id="PRO_5034978710" evidence="11">
    <location>
        <begin position="18"/>
        <end position="369"/>
    </location>
</feature>
<sequence>MELSLVYFLCILSLASASFPFNFGLSSSPVLLPRAKNPTSKDGNCGSNSETNATCLTSTFGNCCSEKGFCGKTSAYCSEGCQSAFGSCSSSEDGQLVSTSGSCGATSTSNITCEGSTYGDCCSEKGYCGKNATYCGAGSGIALGFSPDEHVVNPDGIAIFRLSTLSEVANIEMSTGAKTSTSTAAASTSLGAISIDGNCGSNSDINATCQDSTFGDCCSAKGYCGKTSDYCASGCQSDFGSCDSTSSSASESASSSTSSSESSSSTPSTTPSTAGLSTGAKAGIAVGCVIGGLGAIGLVGFLVLRSKNRKSSQQLSDSDAGKPHEETRYELHDERTHEVHAQNLVELPADYGRVDDRAAAGYDGAYRGH</sequence>
<evidence type="ECO:0000256" key="11">
    <source>
        <dbReference type="SAM" id="SignalP"/>
    </source>
</evidence>
<evidence type="ECO:0000259" key="12">
    <source>
        <dbReference type="PROSITE" id="PS50941"/>
    </source>
</evidence>
<proteinExistence type="predicted"/>
<dbReference type="GO" id="GO:0016787">
    <property type="term" value="F:hydrolase activity"/>
    <property type="evidence" value="ECO:0007669"/>
    <property type="project" value="UniProtKB-KW"/>
</dbReference>
<dbReference type="GO" id="GO:0008061">
    <property type="term" value="F:chitin binding"/>
    <property type="evidence" value="ECO:0007669"/>
    <property type="project" value="UniProtKB-UniRule"/>
</dbReference>
<organism evidence="13 14">
    <name type="scientific">Fusarium acutatum</name>
    <dbReference type="NCBI Taxonomy" id="78861"/>
    <lineage>
        <taxon>Eukaryota</taxon>
        <taxon>Fungi</taxon>
        <taxon>Dikarya</taxon>
        <taxon>Ascomycota</taxon>
        <taxon>Pezizomycotina</taxon>
        <taxon>Sordariomycetes</taxon>
        <taxon>Hypocreomycetidae</taxon>
        <taxon>Hypocreales</taxon>
        <taxon>Nectriaceae</taxon>
        <taxon>Fusarium</taxon>
        <taxon>Fusarium fujikuroi species complex</taxon>
    </lineage>
</organism>
<gene>
    <name evidence="13" type="ORF">FACUT_7427</name>
</gene>
<dbReference type="PROSITE" id="PS50941">
    <property type="entry name" value="CHIT_BIND_I_2"/>
    <property type="match status" value="2"/>
</dbReference>
<dbReference type="GO" id="GO:0046872">
    <property type="term" value="F:metal ion binding"/>
    <property type="evidence" value="ECO:0007669"/>
    <property type="project" value="UniProtKB-KW"/>
</dbReference>
<keyword evidence="5" id="KW-0378">Hydrolase</keyword>
<dbReference type="Gene3D" id="3.30.60.10">
    <property type="entry name" value="Endochitinase-like"/>
    <property type="match status" value="2"/>
</dbReference>
<evidence type="ECO:0000313" key="13">
    <source>
        <dbReference type="EMBL" id="KAF4435068.1"/>
    </source>
</evidence>
<evidence type="ECO:0000256" key="1">
    <source>
        <dbReference type="ARBA" id="ARBA00001941"/>
    </source>
</evidence>
<dbReference type="InterPro" id="IPR036861">
    <property type="entry name" value="Endochitinase-like_sf"/>
</dbReference>
<dbReference type="CDD" id="cd11618">
    <property type="entry name" value="ChtBD1_1"/>
    <property type="match status" value="2"/>
</dbReference>
<comment type="caution">
    <text evidence="13">The sequence shown here is derived from an EMBL/GenBank/DDBJ whole genome shotgun (WGS) entry which is preliminary data.</text>
</comment>
<comment type="caution">
    <text evidence="8">Lacks conserved residue(s) required for the propagation of feature annotation.</text>
</comment>
<keyword evidence="10" id="KW-0472">Membrane</keyword>
<evidence type="ECO:0000256" key="6">
    <source>
        <dbReference type="ARBA" id="ARBA00023277"/>
    </source>
</evidence>
<keyword evidence="10" id="KW-1133">Transmembrane helix</keyword>
<feature type="disulfide bond" evidence="8">
    <location>
        <begin position="217"/>
        <end position="231"/>
    </location>
</feature>
<keyword evidence="8" id="KW-1015">Disulfide bond</keyword>
<feature type="transmembrane region" description="Helical" evidence="10">
    <location>
        <begin position="282"/>
        <end position="304"/>
    </location>
</feature>
<feature type="signal peptide" evidence="11">
    <location>
        <begin position="1"/>
        <end position="17"/>
    </location>
</feature>
<accession>A0A8H4JQS3</accession>
<evidence type="ECO:0000313" key="14">
    <source>
        <dbReference type="Proteomes" id="UP000536711"/>
    </source>
</evidence>
<keyword evidence="7" id="KW-0170">Cobalt</keyword>
<keyword evidence="10" id="KW-0812">Transmembrane</keyword>
<dbReference type="EMBL" id="JAADJF010000193">
    <property type="protein sequence ID" value="KAF4435068.1"/>
    <property type="molecule type" value="Genomic_DNA"/>
</dbReference>
<evidence type="ECO:0000256" key="3">
    <source>
        <dbReference type="ARBA" id="ARBA00022723"/>
    </source>
</evidence>
<comment type="cofactor">
    <cofactor evidence="1">
        <name>Co(2+)</name>
        <dbReference type="ChEBI" id="CHEBI:48828"/>
    </cofactor>
</comment>
<evidence type="ECO:0000256" key="9">
    <source>
        <dbReference type="SAM" id="MobiDB-lite"/>
    </source>
</evidence>
<protein>
    <submittedName>
        <fullName evidence="13">Agglutinin isolectin 1</fullName>
    </submittedName>
</protein>
<feature type="domain" description="Chitin-binding type-1" evidence="12">
    <location>
        <begin position="42"/>
        <end position="90"/>
    </location>
</feature>
<dbReference type="AlphaFoldDB" id="A0A8H4JQS3"/>
<keyword evidence="4 11" id="KW-0732">Signal</keyword>
<dbReference type="PANTHER" id="PTHR46471:SF2">
    <property type="entry name" value="CHITIN DEACETYLASE-RELATED"/>
    <property type="match status" value="1"/>
</dbReference>
<feature type="disulfide bond" evidence="8">
    <location>
        <begin position="63"/>
        <end position="77"/>
    </location>
</feature>
<name>A0A8H4JQS3_9HYPO</name>
<evidence type="ECO:0000256" key="5">
    <source>
        <dbReference type="ARBA" id="ARBA00022801"/>
    </source>
</evidence>
<dbReference type="SUPFAM" id="SSF57016">
    <property type="entry name" value="Plant lectins/antimicrobial peptides"/>
    <property type="match status" value="3"/>
</dbReference>